<sequence>MPAPTRPSVLHLWHLLSLDAPTVAVLWTCFTARLTHTPLPLATPVAMALAVWTLYAADRLLDTRQLSPQTTGLEPRHLFHHKHRTAFLIGIGVATIVLAALLPLLSPAAMRLYLTEAALMAGYFLLIHTSLDARPFNRPIPKELIVGPFFAAATFIPTISRNPTLRPTLLPAAILFAFLCSLNCLFIYAWEHPTGTRVHWTIHRATQCLPALATLLLVASILLTLHLRATPVRSYPIACALSTLTLVALNQCRHQLSRLTLRTAADAALLTPLLILPFTS</sequence>
<name>A0A4Q0T776_9BACT</name>
<dbReference type="Proteomes" id="UP000289437">
    <property type="component" value="Unassembled WGS sequence"/>
</dbReference>
<feature type="transmembrane region" description="Helical" evidence="1">
    <location>
        <begin position="172"/>
        <end position="190"/>
    </location>
</feature>
<feature type="transmembrane region" description="Helical" evidence="1">
    <location>
        <begin position="112"/>
        <end position="131"/>
    </location>
</feature>
<evidence type="ECO:0000313" key="2">
    <source>
        <dbReference type="EMBL" id="RXH57451.1"/>
    </source>
</evidence>
<organism evidence="2 3">
    <name type="scientific">Granulicella sibirica</name>
    <dbReference type="NCBI Taxonomy" id="2479048"/>
    <lineage>
        <taxon>Bacteria</taxon>
        <taxon>Pseudomonadati</taxon>
        <taxon>Acidobacteriota</taxon>
        <taxon>Terriglobia</taxon>
        <taxon>Terriglobales</taxon>
        <taxon>Acidobacteriaceae</taxon>
        <taxon>Granulicella</taxon>
    </lineage>
</organism>
<feature type="transmembrane region" description="Helical" evidence="1">
    <location>
        <begin position="211"/>
        <end position="229"/>
    </location>
</feature>
<accession>A0A4Q0T776</accession>
<dbReference type="RefSeq" id="WP_128911618.1">
    <property type="nucleotide sequence ID" value="NZ_RDSM01000001.1"/>
</dbReference>
<keyword evidence="1" id="KW-0472">Membrane</keyword>
<evidence type="ECO:0000313" key="3">
    <source>
        <dbReference type="Proteomes" id="UP000289437"/>
    </source>
</evidence>
<keyword evidence="1" id="KW-0812">Transmembrane</keyword>
<protein>
    <submittedName>
        <fullName evidence="2">Uncharacterized protein</fullName>
    </submittedName>
</protein>
<proteinExistence type="predicted"/>
<dbReference type="OrthoDB" id="121651at2"/>
<keyword evidence="1" id="KW-1133">Transmembrane helix</keyword>
<feature type="transmembrane region" description="Helical" evidence="1">
    <location>
        <begin position="12"/>
        <end position="33"/>
    </location>
</feature>
<feature type="transmembrane region" description="Helical" evidence="1">
    <location>
        <begin position="86"/>
        <end position="106"/>
    </location>
</feature>
<reference evidence="2 3" key="1">
    <citation type="submission" date="2018-11" db="EMBL/GenBank/DDBJ databases">
        <authorList>
            <person name="Mardanov A.V."/>
            <person name="Ravin N.V."/>
            <person name="Dedysh S.N."/>
        </authorList>
    </citation>
    <scope>NUCLEOTIDE SEQUENCE [LARGE SCALE GENOMIC DNA]</scope>
    <source>
        <strain evidence="2 3">AF10</strain>
    </source>
</reference>
<gene>
    <name evidence="2" type="ORF">GRAN_0761</name>
</gene>
<comment type="caution">
    <text evidence="2">The sequence shown here is derived from an EMBL/GenBank/DDBJ whole genome shotgun (WGS) entry which is preliminary data.</text>
</comment>
<dbReference type="EMBL" id="RDSM01000001">
    <property type="protein sequence ID" value="RXH57451.1"/>
    <property type="molecule type" value="Genomic_DNA"/>
</dbReference>
<feature type="transmembrane region" description="Helical" evidence="1">
    <location>
        <begin position="39"/>
        <end position="57"/>
    </location>
</feature>
<evidence type="ECO:0000256" key="1">
    <source>
        <dbReference type="SAM" id="Phobius"/>
    </source>
</evidence>
<feature type="transmembrane region" description="Helical" evidence="1">
    <location>
        <begin position="143"/>
        <end position="160"/>
    </location>
</feature>
<keyword evidence="3" id="KW-1185">Reference proteome</keyword>
<dbReference type="AlphaFoldDB" id="A0A4Q0T776"/>
<reference evidence="3" key="2">
    <citation type="submission" date="2019-02" db="EMBL/GenBank/DDBJ databases">
        <title>Granulicella sibirica sp. nov., a psychrotolerant acidobacterium isolated from an organic soil layer in forested tundra, West Siberia.</title>
        <authorList>
            <person name="Oshkin I.Y."/>
            <person name="Kulichevskaya I.S."/>
            <person name="Rijpstra W.I.C."/>
            <person name="Sinninghe Damste J.S."/>
            <person name="Rakitin A.L."/>
            <person name="Ravin N.V."/>
            <person name="Dedysh S.N."/>
        </authorList>
    </citation>
    <scope>NUCLEOTIDE SEQUENCE [LARGE SCALE GENOMIC DNA]</scope>
    <source>
        <strain evidence="3">AF10</strain>
    </source>
</reference>